<feature type="signal peptide" evidence="1">
    <location>
        <begin position="1"/>
        <end position="21"/>
    </location>
</feature>
<evidence type="ECO:0008006" key="4">
    <source>
        <dbReference type="Google" id="ProtNLM"/>
    </source>
</evidence>
<dbReference type="RefSeq" id="WP_112059011.1">
    <property type="nucleotide sequence ID" value="NZ_UAWL01000006.1"/>
</dbReference>
<gene>
    <name evidence="2" type="ORF">NCTC13102_01904</name>
</gene>
<evidence type="ECO:0000313" key="2">
    <source>
        <dbReference type="EMBL" id="SQB99579.1"/>
    </source>
</evidence>
<protein>
    <recommendedName>
        <fullName evidence="4">Ankyrin repeats (3 copies)</fullName>
    </recommendedName>
</protein>
<proteinExistence type="predicted"/>
<accession>A0A2X3DJL4</accession>
<sequence>MKQLIKGVLIALLICVVQLQATSHTTQNNQQECNITGESKLYQEWVEQWKGKYETDIYYHQVGTPYAIKDMLEQCDILGLTLMLNDIDKREFIFHQASGGMIFLMVAIESAYPQSVQFLLEHKLTQKDNKDIYEEQMIEETIEGLTPLQLANQKLQEAKAKGDSKAIANYEKILEILKEYSVK</sequence>
<reference evidence="2 3" key="1">
    <citation type="submission" date="2018-06" db="EMBL/GenBank/DDBJ databases">
        <authorList>
            <consortium name="Pathogen Informatics"/>
            <person name="Doyle S."/>
        </authorList>
    </citation>
    <scope>NUCLEOTIDE SEQUENCE [LARGE SCALE GENOMIC DNA]</scope>
    <source>
        <strain evidence="2 3">NCTC13102</strain>
    </source>
</reference>
<evidence type="ECO:0000256" key="1">
    <source>
        <dbReference type="SAM" id="SignalP"/>
    </source>
</evidence>
<name>A0A2X3DJL4_9HELI</name>
<keyword evidence="1" id="KW-0732">Signal</keyword>
<evidence type="ECO:0000313" key="3">
    <source>
        <dbReference type="Proteomes" id="UP000250166"/>
    </source>
</evidence>
<dbReference type="EMBL" id="UAWL01000006">
    <property type="protein sequence ID" value="SQB99579.1"/>
    <property type="molecule type" value="Genomic_DNA"/>
</dbReference>
<dbReference type="Proteomes" id="UP000250166">
    <property type="component" value="Unassembled WGS sequence"/>
</dbReference>
<feature type="chain" id="PRO_5016002446" description="Ankyrin repeats (3 copies)" evidence="1">
    <location>
        <begin position="22"/>
        <end position="183"/>
    </location>
</feature>
<dbReference type="AlphaFoldDB" id="A0A2X3DJL4"/>
<organism evidence="2 3">
    <name type="scientific">Helicobacter fennelliae</name>
    <dbReference type="NCBI Taxonomy" id="215"/>
    <lineage>
        <taxon>Bacteria</taxon>
        <taxon>Pseudomonadati</taxon>
        <taxon>Campylobacterota</taxon>
        <taxon>Epsilonproteobacteria</taxon>
        <taxon>Campylobacterales</taxon>
        <taxon>Helicobacteraceae</taxon>
        <taxon>Helicobacter</taxon>
    </lineage>
</organism>